<gene>
    <name evidence="6" type="ORF">ACFQ14_14040</name>
</gene>
<dbReference type="EMBL" id="JBHTJV010000013">
    <property type="protein sequence ID" value="MFD0917527.1"/>
    <property type="molecule type" value="Genomic_DNA"/>
</dbReference>
<organism evidence="6 7">
    <name type="scientific">Pseudahrensia aquimaris</name>
    <dbReference type="NCBI Taxonomy" id="744461"/>
    <lineage>
        <taxon>Bacteria</taxon>
        <taxon>Pseudomonadati</taxon>
        <taxon>Pseudomonadota</taxon>
        <taxon>Alphaproteobacteria</taxon>
        <taxon>Hyphomicrobiales</taxon>
        <taxon>Ahrensiaceae</taxon>
        <taxon>Pseudahrensia</taxon>
    </lineage>
</organism>
<evidence type="ECO:0000256" key="3">
    <source>
        <dbReference type="ARBA" id="ARBA00022833"/>
    </source>
</evidence>
<keyword evidence="4" id="KW-0456">Lyase</keyword>
<comment type="similarity">
    <text evidence="1">Belongs to the Gfa family.</text>
</comment>
<evidence type="ECO:0000256" key="4">
    <source>
        <dbReference type="ARBA" id="ARBA00023239"/>
    </source>
</evidence>
<comment type="caution">
    <text evidence="6">The sequence shown here is derived from an EMBL/GenBank/DDBJ whole genome shotgun (WGS) entry which is preliminary data.</text>
</comment>
<dbReference type="Proteomes" id="UP001597101">
    <property type="component" value="Unassembled WGS sequence"/>
</dbReference>
<sequence length="110" mass="12182">MRPVVACHCQQCRKQSGHFFAATSCSSDDLELITDETLKWYEASDFAKRGFCGVCGSALFWRRDGGTETSILAGTLDDTGGVKLERHIFCADKGDYYEIVDGLDQFPQAD</sequence>
<feature type="domain" description="CENP-V/GFA" evidence="5">
    <location>
        <begin position="1"/>
        <end position="98"/>
    </location>
</feature>
<dbReference type="PROSITE" id="PS51891">
    <property type="entry name" value="CENP_V_GFA"/>
    <property type="match status" value="1"/>
</dbReference>
<dbReference type="Pfam" id="PF04828">
    <property type="entry name" value="GFA"/>
    <property type="match status" value="1"/>
</dbReference>
<evidence type="ECO:0000313" key="6">
    <source>
        <dbReference type="EMBL" id="MFD0917527.1"/>
    </source>
</evidence>
<dbReference type="PANTHER" id="PTHR33337">
    <property type="entry name" value="GFA DOMAIN-CONTAINING PROTEIN"/>
    <property type="match status" value="1"/>
</dbReference>
<dbReference type="PROSITE" id="PS51257">
    <property type="entry name" value="PROKAR_LIPOPROTEIN"/>
    <property type="match status" value="1"/>
</dbReference>
<accession>A0ABW3FIT6</accession>
<dbReference type="PANTHER" id="PTHR33337:SF40">
    <property type="entry name" value="CENP-V_GFA DOMAIN-CONTAINING PROTEIN-RELATED"/>
    <property type="match status" value="1"/>
</dbReference>
<reference evidence="7" key="1">
    <citation type="journal article" date="2019" name="Int. J. Syst. Evol. Microbiol.">
        <title>The Global Catalogue of Microorganisms (GCM) 10K type strain sequencing project: providing services to taxonomists for standard genome sequencing and annotation.</title>
        <authorList>
            <consortium name="The Broad Institute Genomics Platform"/>
            <consortium name="The Broad Institute Genome Sequencing Center for Infectious Disease"/>
            <person name="Wu L."/>
            <person name="Ma J."/>
        </authorList>
    </citation>
    <scope>NUCLEOTIDE SEQUENCE [LARGE SCALE GENOMIC DNA]</scope>
    <source>
        <strain evidence="7">CCUG 60023</strain>
    </source>
</reference>
<dbReference type="Gene3D" id="3.90.1590.10">
    <property type="entry name" value="glutathione-dependent formaldehyde- activating enzyme (gfa)"/>
    <property type="match status" value="1"/>
</dbReference>
<evidence type="ECO:0000259" key="5">
    <source>
        <dbReference type="PROSITE" id="PS51891"/>
    </source>
</evidence>
<keyword evidence="3" id="KW-0862">Zinc</keyword>
<keyword evidence="2" id="KW-0479">Metal-binding</keyword>
<evidence type="ECO:0000313" key="7">
    <source>
        <dbReference type="Proteomes" id="UP001597101"/>
    </source>
</evidence>
<protein>
    <submittedName>
        <fullName evidence="6">GFA family protein</fullName>
    </submittedName>
</protein>
<name>A0ABW3FIT6_9HYPH</name>
<evidence type="ECO:0000256" key="2">
    <source>
        <dbReference type="ARBA" id="ARBA00022723"/>
    </source>
</evidence>
<proteinExistence type="inferred from homology"/>
<keyword evidence="7" id="KW-1185">Reference proteome</keyword>
<evidence type="ECO:0000256" key="1">
    <source>
        <dbReference type="ARBA" id="ARBA00005495"/>
    </source>
</evidence>
<dbReference type="RefSeq" id="WP_377213441.1">
    <property type="nucleotide sequence ID" value="NZ_JBHTJV010000013.1"/>
</dbReference>
<dbReference type="InterPro" id="IPR006913">
    <property type="entry name" value="CENP-V/GFA"/>
</dbReference>
<dbReference type="InterPro" id="IPR011057">
    <property type="entry name" value="Mss4-like_sf"/>
</dbReference>
<dbReference type="SUPFAM" id="SSF51316">
    <property type="entry name" value="Mss4-like"/>
    <property type="match status" value="1"/>
</dbReference>